<dbReference type="RefSeq" id="WP_158358685.1">
    <property type="nucleotide sequence ID" value="NZ_JACRTJ010000024.1"/>
</dbReference>
<accession>A0ABR7NWN4</accession>
<evidence type="ECO:0000313" key="1">
    <source>
        <dbReference type="EMBL" id="MBC8599757.1"/>
    </source>
</evidence>
<proteinExistence type="predicted"/>
<gene>
    <name evidence="1" type="ORF">H8708_11050</name>
</gene>
<dbReference type="Gene3D" id="1.10.1200.10">
    <property type="entry name" value="ACP-like"/>
    <property type="match status" value="1"/>
</dbReference>
<dbReference type="SUPFAM" id="SSF47336">
    <property type="entry name" value="ACP-like"/>
    <property type="match status" value="1"/>
</dbReference>
<reference evidence="1 2" key="1">
    <citation type="submission" date="2020-08" db="EMBL/GenBank/DDBJ databases">
        <title>Genome public.</title>
        <authorList>
            <person name="Liu C."/>
            <person name="Sun Q."/>
        </authorList>
    </citation>
    <scope>NUCLEOTIDE SEQUENCE [LARGE SCALE GENOMIC DNA]</scope>
    <source>
        <strain evidence="1 2">BX10</strain>
    </source>
</reference>
<name>A0ABR7NWN4_9FIRM</name>
<keyword evidence="2" id="KW-1185">Reference proteome</keyword>
<evidence type="ECO:0000313" key="2">
    <source>
        <dbReference type="Proteomes" id="UP000647491"/>
    </source>
</evidence>
<sequence>MEELYEILEDIIPGEDYKNSTALVDDDILTSFELVRLVTEIDSTFDISIPSSEIVPDNFNSAETIWALIERLGGAG</sequence>
<comment type="caution">
    <text evidence="1">The sequence shown here is derived from an EMBL/GenBank/DDBJ whole genome shotgun (WGS) entry which is preliminary data.</text>
</comment>
<protein>
    <submittedName>
        <fullName evidence="1">Acyl carrier protein</fullName>
    </submittedName>
</protein>
<dbReference type="EMBL" id="JACRTJ010000024">
    <property type="protein sequence ID" value="MBC8599757.1"/>
    <property type="molecule type" value="Genomic_DNA"/>
</dbReference>
<dbReference type="Proteomes" id="UP000647491">
    <property type="component" value="Unassembled WGS sequence"/>
</dbReference>
<organism evidence="1 2">
    <name type="scientific">Enterocloster hominis</name>
    <name type="common">ex Liu et al. 2021</name>
    <dbReference type="NCBI Taxonomy" id="2763663"/>
    <lineage>
        <taxon>Bacteria</taxon>
        <taxon>Bacillati</taxon>
        <taxon>Bacillota</taxon>
        <taxon>Clostridia</taxon>
        <taxon>Lachnospirales</taxon>
        <taxon>Lachnospiraceae</taxon>
        <taxon>Enterocloster</taxon>
    </lineage>
</organism>
<dbReference type="InterPro" id="IPR036736">
    <property type="entry name" value="ACP-like_sf"/>
</dbReference>